<gene>
    <name evidence="6" type="ORF">PCOR1329_LOCUS9803</name>
</gene>
<keyword evidence="2" id="KW-0808">Transferase</keyword>
<dbReference type="InterPro" id="IPR049625">
    <property type="entry name" value="Glyco_transf_61_cat"/>
</dbReference>
<dbReference type="Pfam" id="PF04577">
    <property type="entry name" value="Glyco_transf_61"/>
    <property type="match status" value="1"/>
</dbReference>
<keyword evidence="1" id="KW-0328">Glycosyltransferase</keyword>
<protein>
    <recommendedName>
        <fullName evidence="5">Glycosyltransferase 61 catalytic domain-containing protein</fullName>
    </recommendedName>
</protein>
<feature type="compositionally biased region" description="Acidic residues" evidence="4">
    <location>
        <begin position="457"/>
        <end position="466"/>
    </location>
</feature>
<sequence length="490" mass="52779">MAWRRLVECLVAALASLGDHRRLKADGSTARRAKVRGTVLDERQMLKSKEGARAKVAVLQDVLISCKGQVFQGGRSSTATVYYDGCSYSDGTCVWNSDAGHISRTPYCVPGLTERLCVPHGPGPSEADNQSCRERTISECPGVAAGPLDVVVVLTQPQWGAYFHFLVDSLSRVAWMWQQHPAVVADNRTLFHTGKLDEVAQEWARLAGIETRAGDGNRLLDGWWRARTAYFPPSNGCMNWDRGSEPFAVQQLRAMVTPRAMQGAPPPAEAPAPTALIFRRDASKPGQTRGLVNHDEVVGVVKAQLATWSVEVISDYPETPMPRELCRRVQGADLVMGPHGAGFANLICAKQGTVLLEFQQKDHSWDFEKLSMKLGLPYVGMEVLDMDHWSTGTVDLLILREALAKAVAMSRRAAGAAPAAEPLPASPAAAPALGAQEPPLASSRRRRRSATPRTDDQDSAAEEEAATEAASAEGGAEAPPAASDEARASA</sequence>
<feature type="non-terminal residue" evidence="6">
    <location>
        <position position="490"/>
    </location>
</feature>
<evidence type="ECO:0000256" key="2">
    <source>
        <dbReference type="ARBA" id="ARBA00022679"/>
    </source>
</evidence>
<organism evidence="6 7">
    <name type="scientific">Prorocentrum cordatum</name>
    <dbReference type="NCBI Taxonomy" id="2364126"/>
    <lineage>
        <taxon>Eukaryota</taxon>
        <taxon>Sar</taxon>
        <taxon>Alveolata</taxon>
        <taxon>Dinophyceae</taxon>
        <taxon>Prorocentrales</taxon>
        <taxon>Prorocentraceae</taxon>
        <taxon>Prorocentrum</taxon>
    </lineage>
</organism>
<evidence type="ECO:0000313" key="6">
    <source>
        <dbReference type="EMBL" id="CAK0802230.1"/>
    </source>
</evidence>
<keyword evidence="7" id="KW-1185">Reference proteome</keyword>
<dbReference type="InterPro" id="IPR007657">
    <property type="entry name" value="Glycosyltransferase_61"/>
</dbReference>
<reference evidence="6" key="1">
    <citation type="submission" date="2023-10" db="EMBL/GenBank/DDBJ databases">
        <authorList>
            <person name="Chen Y."/>
            <person name="Shah S."/>
            <person name="Dougan E. K."/>
            <person name="Thang M."/>
            <person name="Chan C."/>
        </authorList>
    </citation>
    <scope>NUCLEOTIDE SEQUENCE [LARGE SCALE GENOMIC DNA]</scope>
</reference>
<evidence type="ECO:0000313" key="7">
    <source>
        <dbReference type="Proteomes" id="UP001189429"/>
    </source>
</evidence>
<keyword evidence="3" id="KW-0325">Glycoprotein</keyword>
<evidence type="ECO:0000259" key="5">
    <source>
        <dbReference type="Pfam" id="PF04577"/>
    </source>
</evidence>
<comment type="caution">
    <text evidence="6">The sequence shown here is derived from an EMBL/GenBank/DDBJ whole genome shotgun (WGS) entry which is preliminary data.</text>
</comment>
<dbReference type="PANTHER" id="PTHR20961">
    <property type="entry name" value="GLYCOSYLTRANSFERASE"/>
    <property type="match status" value="1"/>
</dbReference>
<feature type="compositionally biased region" description="Low complexity" evidence="4">
    <location>
        <begin position="420"/>
        <end position="442"/>
    </location>
</feature>
<dbReference type="Proteomes" id="UP001189429">
    <property type="component" value="Unassembled WGS sequence"/>
</dbReference>
<feature type="compositionally biased region" description="Low complexity" evidence="4">
    <location>
        <begin position="467"/>
        <end position="483"/>
    </location>
</feature>
<feature type="domain" description="Glycosyltransferase 61 catalytic" evidence="5">
    <location>
        <begin position="162"/>
        <end position="355"/>
    </location>
</feature>
<dbReference type="EMBL" id="CAUYUJ010002752">
    <property type="protein sequence ID" value="CAK0802230.1"/>
    <property type="molecule type" value="Genomic_DNA"/>
</dbReference>
<feature type="region of interest" description="Disordered" evidence="4">
    <location>
        <begin position="420"/>
        <end position="490"/>
    </location>
</feature>
<evidence type="ECO:0000256" key="3">
    <source>
        <dbReference type="ARBA" id="ARBA00023180"/>
    </source>
</evidence>
<evidence type="ECO:0000256" key="1">
    <source>
        <dbReference type="ARBA" id="ARBA00022676"/>
    </source>
</evidence>
<name>A0ABN9QC88_9DINO</name>
<accession>A0ABN9QC88</accession>
<evidence type="ECO:0000256" key="4">
    <source>
        <dbReference type="SAM" id="MobiDB-lite"/>
    </source>
</evidence>
<proteinExistence type="predicted"/>